<dbReference type="GO" id="GO:0003887">
    <property type="term" value="F:DNA-directed DNA polymerase activity"/>
    <property type="evidence" value="ECO:0007669"/>
    <property type="project" value="InterPro"/>
</dbReference>
<dbReference type="GO" id="GO:0045004">
    <property type="term" value="P:DNA replication proofreading"/>
    <property type="evidence" value="ECO:0007669"/>
    <property type="project" value="TreeGrafter"/>
</dbReference>
<evidence type="ECO:0000313" key="3">
    <source>
        <dbReference type="Proteomes" id="UP000305848"/>
    </source>
</evidence>
<dbReference type="PANTHER" id="PTHR30231">
    <property type="entry name" value="DNA POLYMERASE III SUBUNIT EPSILON"/>
    <property type="match status" value="1"/>
</dbReference>
<evidence type="ECO:0000259" key="1">
    <source>
        <dbReference type="SMART" id="SM00479"/>
    </source>
</evidence>
<dbReference type="Gene3D" id="3.30.420.10">
    <property type="entry name" value="Ribonuclease H-like superfamily/Ribonuclease H"/>
    <property type="match status" value="1"/>
</dbReference>
<accession>A0A4U3KRH2</accession>
<dbReference type="GO" id="GO:0005829">
    <property type="term" value="C:cytosol"/>
    <property type="evidence" value="ECO:0007669"/>
    <property type="project" value="TreeGrafter"/>
</dbReference>
<dbReference type="InterPro" id="IPR012337">
    <property type="entry name" value="RNaseH-like_sf"/>
</dbReference>
<sequence length="374" mass="42859">MPPIYFSSAMNQQEESAYNANVFLQLEKPLIFFDLETTGLDYQRDRIVELSAIKLNPDGSQSSLHYLLNPCIEIPEAATEIHGITNGMVADKPAFCDVADNVYDFFKNCDLAGYNIRRFDIPILMEEFHRCKLYPILLTETKVIDVLSVYTKKEPRDLSAAVRYYCKEELTKAHSAQADVEATMKVLKHQLLHYEDLKPNVNFLYNYSCDSDYIVDFSGKFGRNKKGQIIYKFGKYRDHAVDLDNKDHQSYLDWLANESGSSVEMKMAIKRIKLQHHCHKICDEWLKVKGIIASADKMLALYQAIASETNILPFIVTRTDKKLTITYTGNEVPPLYFANEDEKRTALFLLKNHLNTIEGSVDIQSALSSNFQTI</sequence>
<dbReference type="InterPro" id="IPR013520">
    <property type="entry name" value="Ribonucl_H"/>
</dbReference>
<dbReference type="InterPro" id="IPR036397">
    <property type="entry name" value="RNaseH_sf"/>
</dbReference>
<dbReference type="GO" id="GO:0008408">
    <property type="term" value="F:3'-5' exonuclease activity"/>
    <property type="evidence" value="ECO:0007669"/>
    <property type="project" value="TreeGrafter"/>
</dbReference>
<dbReference type="InterPro" id="IPR006054">
    <property type="entry name" value="DnaQ"/>
</dbReference>
<name>A0A4U3KRH2_9BACT</name>
<dbReference type="CDD" id="cd06127">
    <property type="entry name" value="DEDDh"/>
    <property type="match status" value="1"/>
</dbReference>
<dbReference type="OrthoDB" id="9791657at2"/>
<dbReference type="EMBL" id="SZQL01000027">
    <property type="protein sequence ID" value="TKK64852.1"/>
    <property type="molecule type" value="Genomic_DNA"/>
</dbReference>
<dbReference type="GO" id="GO:0003677">
    <property type="term" value="F:DNA binding"/>
    <property type="evidence" value="ECO:0007669"/>
    <property type="project" value="InterPro"/>
</dbReference>
<dbReference type="SUPFAM" id="SSF53098">
    <property type="entry name" value="Ribonuclease H-like"/>
    <property type="match status" value="1"/>
</dbReference>
<comment type="caution">
    <text evidence="2">The sequence shown here is derived from an EMBL/GenBank/DDBJ whole genome shotgun (WGS) entry which is preliminary data.</text>
</comment>
<feature type="domain" description="Exonuclease" evidence="1">
    <location>
        <begin position="29"/>
        <end position="196"/>
    </location>
</feature>
<dbReference type="Proteomes" id="UP000305848">
    <property type="component" value="Unassembled WGS sequence"/>
</dbReference>
<dbReference type="Pfam" id="PF00929">
    <property type="entry name" value="RNase_T"/>
    <property type="match status" value="1"/>
</dbReference>
<keyword evidence="2" id="KW-0269">Exonuclease</keyword>
<keyword evidence="2" id="KW-0540">Nuclease</keyword>
<reference evidence="2 3" key="1">
    <citation type="submission" date="2019-05" db="EMBL/GenBank/DDBJ databases">
        <title>Panacibacter sp. strain 17mud1-8 Genome sequencing and assembly.</title>
        <authorList>
            <person name="Chhetri G."/>
        </authorList>
    </citation>
    <scope>NUCLEOTIDE SEQUENCE [LARGE SCALE GENOMIC DNA]</scope>
    <source>
        <strain evidence="2 3">17mud1-8</strain>
    </source>
</reference>
<proteinExistence type="predicted"/>
<dbReference type="AlphaFoldDB" id="A0A4U3KRH2"/>
<organism evidence="2 3">
    <name type="scientific">Ilyomonas limi</name>
    <dbReference type="NCBI Taxonomy" id="2575867"/>
    <lineage>
        <taxon>Bacteria</taxon>
        <taxon>Pseudomonadati</taxon>
        <taxon>Bacteroidota</taxon>
        <taxon>Chitinophagia</taxon>
        <taxon>Chitinophagales</taxon>
        <taxon>Chitinophagaceae</taxon>
        <taxon>Ilyomonas</taxon>
    </lineage>
</organism>
<keyword evidence="3" id="KW-1185">Reference proteome</keyword>
<dbReference type="PANTHER" id="PTHR30231:SF41">
    <property type="entry name" value="DNA POLYMERASE III SUBUNIT EPSILON"/>
    <property type="match status" value="1"/>
</dbReference>
<gene>
    <name evidence="2" type="ORF">FC093_21605</name>
</gene>
<protein>
    <submittedName>
        <fullName evidence="2">3'-5' exonuclease</fullName>
    </submittedName>
</protein>
<dbReference type="SMART" id="SM00479">
    <property type="entry name" value="EXOIII"/>
    <property type="match status" value="1"/>
</dbReference>
<keyword evidence="2" id="KW-0378">Hydrolase</keyword>
<evidence type="ECO:0000313" key="2">
    <source>
        <dbReference type="EMBL" id="TKK64852.1"/>
    </source>
</evidence>
<dbReference type="NCBIfam" id="TIGR00573">
    <property type="entry name" value="dnaq"/>
    <property type="match status" value="1"/>
</dbReference>